<feature type="region of interest" description="Disordered" evidence="1">
    <location>
        <begin position="133"/>
        <end position="165"/>
    </location>
</feature>
<dbReference type="EMBL" id="KV453842">
    <property type="protein sequence ID" value="ODV90272.1"/>
    <property type="molecule type" value="Genomic_DNA"/>
</dbReference>
<name>A0A1E4TES0_9ASCO</name>
<dbReference type="OrthoDB" id="4089784at2759"/>
<proteinExistence type="predicted"/>
<dbReference type="Pfam" id="PF08208">
    <property type="entry name" value="RNA_polI_A34"/>
    <property type="match status" value="1"/>
</dbReference>
<evidence type="ECO:0000313" key="3">
    <source>
        <dbReference type="Proteomes" id="UP000095023"/>
    </source>
</evidence>
<dbReference type="PANTHER" id="PTHR28155:SF1">
    <property type="entry name" value="DNA-DIRECTED RNA POLYMERASE I SUBUNIT RPA34.5-DOMAIN-CONTAINING PROTEIN"/>
    <property type="match status" value="1"/>
</dbReference>
<dbReference type="Proteomes" id="UP000095023">
    <property type="component" value="Unassembled WGS sequence"/>
</dbReference>
<keyword evidence="3" id="KW-1185">Reference proteome</keyword>
<protein>
    <submittedName>
        <fullName evidence="2">Uncharacterized protein</fullName>
    </submittedName>
</protein>
<accession>A0A1E4TES0</accession>
<sequence>MTEIDEIEELAYKPPRGYKEYEKGGIKDEQIKNKEIWLVQVPECLDLEDLPKIDMKKLEKGEYRFEAKGKTFLASLELETDENMGVLIGKGAELKVSKQRVVKRLRIIEHVTLPEIDYKQVIQPQKMPEQIEGMRTRHVPMGYSLESKKRSKSDKGSKKRKKSSA</sequence>
<dbReference type="InterPro" id="IPR013240">
    <property type="entry name" value="DNA-dir_RNA_pol1_su_RPA34"/>
</dbReference>
<organism evidence="2 3">
    <name type="scientific">Tortispora caseinolytica NRRL Y-17796</name>
    <dbReference type="NCBI Taxonomy" id="767744"/>
    <lineage>
        <taxon>Eukaryota</taxon>
        <taxon>Fungi</taxon>
        <taxon>Dikarya</taxon>
        <taxon>Ascomycota</taxon>
        <taxon>Saccharomycotina</taxon>
        <taxon>Trigonopsidomycetes</taxon>
        <taxon>Trigonopsidales</taxon>
        <taxon>Trigonopsidaceae</taxon>
        <taxon>Tortispora</taxon>
    </lineage>
</organism>
<dbReference type="InterPro" id="IPR053263">
    <property type="entry name" value="Euk_RPA34_RNAP_subunit"/>
</dbReference>
<feature type="compositionally biased region" description="Basic residues" evidence="1">
    <location>
        <begin position="149"/>
        <end position="165"/>
    </location>
</feature>
<reference evidence="3" key="1">
    <citation type="submission" date="2016-02" db="EMBL/GenBank/DDBJ databases">
        <title>Comparative genomics of biotechnologically important yeasts.</title>
        <authorList>
            <consortium name="DOE Joint Genome Institute"/>
            <person name="Riley R."/>
            <person name="Haridas S."/>
            <person name="Wolfe K.H."/>
            <person name="Lopes M.R."/>
            <person name="Hittinger C.T."/>
            <person name="Goker M."/>
            <person name="Salamov A."/>
            <person name="Wisecaver J."/>
            <person name="Long T.M."/>
            <person name="Aerts A.L."/>
            <person name="Barry K."/>
            <person name="Choi C."/>
            <person name="Clum A."/>
            <person name="Coughlan A.Y."/>
            <person name="Deshpande S."/>
            <person name="Douglass A.P."/>
            <person name="Hanson S.J."/>
            <person name="Klenk H.-P."/>
            <person name="Labutti K."/>
            <person name="Lapidus A."/>
            <person name="Lindquist E."/>
            <person name="Lipzen A."/>
            <person name="Meier-Kolthoff J.P."/>
            <person name="Ohm R.A."/>
            <person name="Otillar R.P."/>
            <person name="Pangilinan J."/>
            <person name="Peng Y."/>
            <person name="Rokas A."/>
            <person name="Rosa C.A."/>
            <person name="Scheuner C."/>
            <person name="Sibirny A.A."/>
            <person name="Slot J.C."/>
            <person name="Stielow J.B."/>
            <person name="Sun H."/>
            <person name="Kurtzman C.P."/>
            <person name="Blackwell M."/>
            <person name="Jeffries T.W."/>
            <person name="Grigoriev I.V."/>
        </authorList>
    </citation>
    <scope>NUCLEOTIDE SEQUENCE [LARGE SCALE GENOMIC DNA]</scope>
    <source>
        <strain evidence="3">NRRL Y-17796</strain>
    </source>
</reference>
<gene>
    <name evidence="2" type="ORF">CANCADRAFT_2004</name>
</gene>
<dbReference type="PANTHER" id="PTHR28155">
    <property type="entry name" value="ACR243WP"/>
    <property type="match status" value="1"/>
</dbReference>
<dbReference type="AlphaFoldDB" id="A0A1E4TES0"/>
<evidence type="ECO:0000313" key="2">
    <source>
        <dbReference type="EMBL" id="ODV90272.1"/>
    </source>
</evidence>
<evidence type="ECO:0000256" key="1">
    <source>
        <dbReference type="SAM" id="MobiDB-lite"/>
    </source>
</evidence>
<dbReference type="GO" id="GO:0006360">
    <property type="term" value="P:transcription by RNA polymerase I"/>
    <property type="evidence" value="ECO:0007669"/>
    <property type="project" value="InterPro"/>
</dbReference>
<dbReference type="Gene3D" id="6.20.250.70">
    <property type="match status" value="1"/>
</dbReference>